<sequence>MATAELDPINEMKIVNGRNKQQQQQHNSSNNHDTIMSSISTISTSTTTTTATIFGQYNTYLIKTSRSSPIRSISTSINQQQQQQPTIFTTSLSNKLMASVFNFSITRGGGGHGRCGTAVAASKTSHHHHHQNSDFVFSIEELPQGLI</sequence>
<dbReference type="EMBL" id="NJHN03000024">
    <property type="protein sequence ID" value="KAH9424987.1"/>
    <property type="molecule type" value="Genomic_DNA"/>
</dbReference>
<keyword evidence="3" id="KW-1185">Reference proteome</keyword>
<accession>A0ABQ8JQU3</accession>
<evidence type="ECO:0000256" key="1">
    <source>
        <dbReference type="SAM" id="MobiDB-lite"/>
    </source>
</evidence>
<evidence type="ECO:0000313" key="3">
    <source>
        <dbReference type="Proteomes" id="UP000887458"/>
    </source>
</evidence>
<name>A0ABQ8JQU3_DERPT</name>
<proteinExistence type="predicted"/>
<evidence type="ECO:0000313" key="2">
    <source>
        <dbReference type="EMBL" id="KAH9424987.1"/>
    </source>
</evidence>
<dbReference type="Proteomes" id="UP000887458">
    <property type="component" value="Unassembled WGS sequence"/>
</dbReference>
<reference evidence="2 3" key="1">
    <citation type="journal article" date="2018" name="J. Allergy Clin. Immunol.">
        <title>High-quality assembly of Dermatophagoides pteronyssinus genome and transcriptome reveals a wide range of novel allergens.</title>
        <authorList>
            <person name="Liu X.Y."/>
            <person name="Yang K.Y."/>
            <person name="Wang M.Q."/>
            <person name="Kwok J.S."/>
            <person name="Zeng X."/>
            <person name="Yang Z."/>
            <person name="Xiao X.J."/>
            <person name="Lau C.P."/>
            <person name="Li Y."/>
            <person name="Huang Z.M."/>
            <person name="Ba J.G."/>
            <person name="Yim A.K."/>
            <person name="Ouyang C.Y."/>
            <person name="Ngai S.M."/>
            <person name="Chan T.F."/>
            <person name="Leung E.L."/>
            <person name="Liu L."/>
            <person name="Liu Z.G."/>
            <person name="Tsui S.K."/>
        </authorList>
    </citation>
    <scope>NUCLEOTIDE SEQUENCE [LARGE SCALE GENOMIC DNA]</scope>
    <source>
        <strain evidence="2">Derp</strain>
    </source>
</reference>
<gene>
    <name evidence="2" type="ORF">DERP_009211</name>
</gene>
<protein>
    <submittedName>
        <fullName evidence="2">Uncharacterized protein</fullName>
    </submittedName>
</protein>
<feature type="compositionally biased region" description="Low complexity" evidence="1">
    <location>
        <begin position="21"/>
        <end position="35"/>
    </location>
</feature>
<reference evidence="2 3" key="2">
    <citation type="journal article" date="2022" name="Mol. Biol. Evol.">
        <title>Comparative Genomics Reveals Insights into the Divergent Evolution of Astigmatic Mites and Household Pest Adaptations.</title>
        <authorList>
            <person name="Xiong Q."/>
            <person name="Wan A.T."/>
            <person name="Liu X."/>
            <person name="Fung C.S."/>
            <person name="Xiao X."/>
            <person name="Malainual N."/>
            <person name="Hou J."/>
            <person name="Wang L."/>
            <person name="Wang M."/>
            <person name="Yang K.Y."/>
            <person name="Cui Y."/>
            <person name="Leung E.L."/>
            <person name="Nong W."/>
            <person name="Shin S.K."/>
            <person name="Au S.W."/>
            <person name="Jeong K.Y."/>
            <person name="Chew F.T."/>
            <person name="Hui J.H."/>
            <person name="Leung T.F."/>
            <person name="Tungtrongchitr A."/>
            <person name="Zhong N."/>
            <person name="Liu Z."/>
            <person name="Tsui S.K."/>
        </authorList>
    </citation>
    <scope>NUCLEOTIDE SEQUENCE [LARGE SCALE GENOMIC DNA]</scope>
    <source>
        <strain evidence="2">Derp</strain>
    </source>
</reference>
<comment type="caution">
    <text evidence="2">The sequence shown here is derived from an EMBL/GenBank/DDBJ whole genome shotgun (WGS) entry which is preliminary data.</text>
</comment>
<organism evidence="2 3">
    <name type="scientific">Dermatophagoides pteronyssinus</name>
    <name type="common">European house dust mite</name>
    <dbReference type="NCBI Taxonomy" id="6956"/>
    <lineage>
        <taxon>Eukaryota</taxon>
        <taxon>Metazoa</taxon>
        <taxon>Ecdysozoa</taxon>
        <taxon>Arthropoda</taxon>
        <taxon>Chelicerata</taxon>
        <taxon>Arachnida</taxon>
        <taxon>Acari</taxon>
        <taxon>Acariformes</taxon>
        <taxon>Sarcoptiformes</taxon>
        <taxon>Astigmata</taxon>
        <taxon>Psoroptidia</taxon>
        <taxon>Analgoidea</taxon>
        <taxon>Pyroglyphidae</taxon>
        <taxon>Dermatophagoidinae</taxon>
        <taxon>Dermatophagoides</taxon>
    </lineage>
</organism>
<feature type="region of interest" description="Disordered" evidence="1">
    <location>
        <begin position="1"/>
        <end position="35"/>
    </location>
</feature>